<gene>
    <name evidence="3" type="ORF">M378DRAFT_907321</name>
</gene>
<feature type="domain" description="DUF3669" evidence="2">
    <location>
        <begin position="33"/>
        <end position="85"/>
    </location>
</feature>
<dbReference type="OrthoDB" id="2993351at2759"/>
<organism evidence="3 4">
    <name type="scientific">Amanita muscaria (strain Koide BX008)</name>
    <dbReference type="NCBI Taxonomy" id="946122"/>
    <lineage>
        <taxon>Eukaryota</taxon>
        <taxon>Fungi</taxon>
        <taxon>Dikarya</taxon>
        <taxon>Basidiomycota</taxon>
        <taxon>Agaricomycotina</taxon>
        <taxon>Agaricomycetes</taxon>
        <taxon>Agaricomycetidae</taxon>
        <taxon>Agaricales</taxon>
        <taxon>Pluteineae</taxon>
        <taxon>Amanitaceae</taxon>
        <taxon>Amanita</taxon>
    </lineage>
</organism>
<dbReference type="EMBL" id="KN818293">
    <property type="protein sequence ID" value="KIL60785.1"/>
    <property type="molecule type" value="Genomic_DNA"/>
</dbReference>
<evidence type="ECO:0000256" key="1">
    <source>
        <dbReference type="SAM" id="Phobius"/>
    </source>
</evidence>
<dbReference type="PANTHER" id="PTHR40780:SF2">
    <property type="entry name" value="DUF3669 DOMAIN-CONTAINING PROTEIN"/>
    <property type="match status" value="1"/>
</dbReference>
<dbReference type="InterPro" id="IPR022137">
    <property type="entry name" value="Znf_prot_DUF3669"/>
</dbReference>
<proteinExistence type="predicted"/>
<keyword evidence="1" id="KW-1133">Transmembrane helix</keyword>
<evidence type="ECO:0000313" key="4">
    <source>
        <dbReference type="Proteomes" id="UP000054549"/>
    </source>
</evidence>
<evidence type="ECO:0000313" key="3">
    <source>
        <dbReference type="EMBL" id="KIL60785.1"/>
    </source>
</evidence>
<name>A0A0C2SCU1_AMAMK</name>
<accession>A0A0C2SCU1</accession>
<dbReference type="HOGENOM" id="CLU_1602279_0_0_1"/>
<dbReference type="InParanoid" id="A0A0C2SCU1"/>
<sequence>MGELLGRLHWRAGYDGRDVEFVMGGVSFSGVAMYIIGFNQMRTWKRNPNEIQQLVEVFYANVPYYPRPNPDDPLYKEFSNGYLNAHPKESRDAIDVGEAFWRASSADLFPRIEFPYHNQVFTKVGIELCACLRRRSWRRIYSTTGCIQTSQNSDSGAWYIHDKEYY</sequence>
<dbReference type="Pfam" id="PF12417">
    <property type="entry name" value="DUF3669"/>
    <property type="match status" value="1"/>
</dbReference>
<keyword evidence="1" id="KW-0472">Membrane</keyword>
<dbReference type="AlphaFoldDB" id="A0A0C2SCU1"/>
<keyword evidence="4" id="KW-1185">Reference proteome</keyword>
<keyword evidence="1" id="KW-0812">Transmembrane</keyword>
<reference evidence="3 4" key="1">
    <citation type="submission" date="2014-04" db="EMBL/GenBank/DDBJ databases">
        <title>Evolutionary Origins and Diversification of the Mycorrhizal Mutualists.</title>
        <authorList>
            <consortium name="DOE Joint Genome Institute"/>
            <consortium name="Mycorrhizal Genomics Consortium"/>
            <person name="Kohler A."/>
            <person name="Kuo A."/>
            <person name="Nagy L.G."/>
            <person name="Floudas D."/>
            <person name="Copeland A."/>
            <person name="Barry K.W."/>
            <person name="Cichocki N."/>
            <person name="Veneault-Fourrey C."/>
            <person name="LaButti K."/>
            <person name="Lindquist E.A."/>
            <person name="Lipzen A."/>
            <person name="Lundell T."/>
            <person name="Morin E."/>
            <person name="Murat C."/>
            <person name="Riley R."/>
            <person name="Ohm R."/>
            <person name="Sun H."/>
            <person name="Tunlid A."/>
            <person name="Henrissat B."/>
            <person name="Grigoriev I.V."/>
            <person name="Hibbett D.S."/>
            <person name="Martin F."/>
        </authorList>
    </citation>
    <scope>NUCLEOTIDE SEQUENCE [LARGE SCALE GENOMIC DNA]</scope>
    <source>
        <strain evidence="3 4">Koide BX008</strain>
    </source>
</reference>
<evidence type="ECO:0000259" key="2">
    <source>
        <dbReference type="Pfam" id="PF12417"/>
    </source>
</evidence>
<dbReference type="Proteomes" id="UP000054549">
    <property type="component" value="Unassembled WGS sequence"/>
</dbReference>
<protein>
    <recommendedName>
        <fullName evidence="2">DUF3669 domain-containing protein</fullName>
    </recommendedName>
</protein>
<feature type="transmembrane region" description="Helical" evidence="1">
    <location>
        <begin position="20"/>
        <end position="38"/>
    </location>
</feature>
<dbReference type="STRING" id="946122.A0A0C2SCU1"/>
<dbReference type="PANTHER" id="PTHR40780">
    <property type="entry name" value="DUF3669 DOMAIN-CONTAINING PROTEIN"/>
    <property type="match status" value="1"/>
</dbReference>